<evidence type="ECO:0000313" key="2">
    <source>
        <dbReference type="Proteomes" id="UP000093476"/>
    </source>
</evidence>
<dbReference type="Proteomes" id="UP000093476">
    <property type="component" value="Unassembled WGS sequence"/>
</dbReference>
<sequence>MAGISAEIGRGNAKGAMAGALAAELAGSIMDNSLFEPKFRDESERQLNKLIKAMSDNESNAQLAKVFGSVAGAIVTRTPDGAYSGANASEIVFRYNYIDHQFTQLALENQKDMLAAMEGDKEALIRVEARQQAALAVMDYIPVIGATKGFYDAEKLEDYLLATLSVIPSGKLSVKIIEKLKVAIKAKNAPETRVLLNEIKRDISKSGTVWDSIKATQPAIPGTSIPKSFEMAVNGKVVWVNPNATKHMGEYLTRNGLSHSTTEGSQAMLSSLQHAIKDVSSQGLRFNEKIQVGRWELIFSQRSTDPYPVLKHALYK</sequence>
<accession>A0A1C0U7N2</accession>
<protein>
    <recommendedName>
        <fullName evidence="3">Toxin CdiA</fullName>
    </recommendedName>
</protein>
<dbReference type="EMBL" id="LOMY01000030">
    <property type="protein sequence ID" value="OCQ53934.1"/>
    <property type="molecule type" value="Genomic_DNA"/>
</dbReference>
<evidence type="ECO:0008006" key="3">
    <source>
        <dbReference type="Google" id="ProtNLM"/>
    </source>
</evidence>
<organism evidence="1 2">
    <name type="scientific">Photorhabdus australis subsp. thailandensis</name>
    <dbReference type="NCBI Taxonomy" id="2805096"/>
    <lineage>
        <taxon>Bacteria</taxon>
        <taxon>Pseudomonadati</taxon>
        <taxon>Pseudomonadota</taxon>
        <taxon>Gammaproteobacteria</taxon>
        <taxon>Enterobacterales</taxon>
        <taxon>Morganellaceae</taxon>
        <taxon>Photorhabdus</taxon>
    </lineage>
</organism>
<dbReference type="STRING" id="286156.Ppb6_00954"/>
<dbReference type="PATRIC" id="fig|286156.4.peg.1086"/>
<proteinExistence type="predicted"/>
<name>A0A1C0U7N2_9GAMM</name>
<reference evidence="1 2" key="1">
    <citation type="submission" date="2015-12" db="EMBL/GenBank/DDBJ databases">
        <title>Genome comparisons provide insights into the role of secondary metabolites in the pathogenic phase of the Photorhabdus life cycle.</title>
        <authorList>
            <person name="Tobias N.J."/>
            <person name="Mishra B."/>
            <person name="Gupta D.K."/>
            <person name="Thines M."/>
            <person name="Stinear T.P."/>
            <person name="Bode H.B."/>
        </authorList>
    </citation>
    <scope>NUCLEOTIDE SEQUENCE [LARGE SCALE GENOMIC DNA]</scope>
    <source>
        <strain evidence="1 2">PB68.1</strain>
    </source>
</reference>
<gene>
    <name evidence="1" type="ORF">Ppb6_00954</name>
</gene>
<dbReference type="AlphaFoldDB" id="A0A1C0U7N2"/>
<comment type="caution">
    <text evidence="1">The sequence shown here is derived from an EMBL/GenBank/DDBJ whole genome shotgun (WGS) entry which is preliminary data.</text>
</comment>
<evidence type="ECO:0000313" key="1">
    <source>
        <dbReference type="EMBL" id="OCQ53934.1"/>
    </source>
</evidence>
<keyword evidence="2" id="KW-1185">Reference proteome</keyword>